<dbReference type="OrthoDB" id="9801363at2"/>
<keyword evidence="1" id="KW-0808">Transferase</keyword>
<dbReference type="AlphaFoldDB" id="A0A212U1Y5"/>
<accession>A0A212U1Y5</accession>
<evidence type="ECO:0000313" key="1">
    <source>
        <dbReference type="EMBL" id="SNC72243.1"/>
    </source>
</evidence>
<evidence type="ECO:0000313" key="2">
    <source>
        <dbReference type="Proteomes" id="UP000197215"/>
    </source>
</evidence>
<dbReference type="GO" id="GO:0032259">
    <property type="term" value="P:methylation"/>
    <property type="evidence" value="ECO:0007669"/>
    <property type="project" value="UniProtKB-KW"/>
</dbReference>
<gene>
    <name evidence="1" type="ORF">SAMN06295916_1536</name>
</gene>
<keyword evidence="1" id="KW-0489">Methyltransferase</keyword>
<dbReference type="GO" id="GO:0008168">
    <property type="term" value="F:methyltransferase activity"/>
    <property type="evidence" value="ECO:0007669"/>
    <property type="project" value="UniProtKB-KW"/>
</dbReference>
<reference evidence="1 2" key="1">
    <citation type="submission" date="2017-06" db="EMBL/GenBank/DDBJ databases">
        <authorList>
            <person name="Kim H.J."/>
            <person name="Triplett B.A."/>
        </authorList>
    </citation>
    <scope>NUCLEOTIDE SEQUENCE [LARGE SCALE GENOMIC DNA]</scope>
    <source>
        <strain evidence="1 2">MWH-VicM1</strain>
    </source>
</reference>
<name>A0A212U1Y5_9BURK</name>
<keyword evidence="2" id="KW-1185">Reference proteome</keyword>
<dbReference type="SUPFAM" id="SSF53335">
    <property type="entry name" value="S-adenosyl-L-methionine-dependent methyltransferases"/>
    <property type="match status" value="1"/>
</dbReference>
<organism evidence="1 2">
    <name type="scientific">Polynucleobacter victoriensis</name>
    <dbReference type="NCBI Taxonomy" id="2049319"/>
    <lineage>
        <taxon>Bacteria</taxon>
        <taxon>Pseudomonadati</taxon>
        <taxon>Pseudomonadota</taxon>
        <taxon>Betaproteobacteria</taxon>
        <taxon>Burkholderiales</taxon>
        <taxon>Burkholderiaceae</taxon>
        <taxon>Polynucleobacter</taxon>
    </lineage>
</organism>
<dbReference type="Gene3D" id="3.40.50.150">
    <property type="entry name" value="Vaccinia Virus protein VP39"/>
    <property type="match status" value="1"/>
</dbReference>
<dbReference type="InterPro" id="IPR029063">
    <property type="entry name" value="SAM-dependent_MTases_sf"/>
</dbReference>
<sequence length="343" mass="39106">MSESCQLCQSKKLVHSKKIDAKTQAPLDISSCPDCSLVAQKNIPSDEELKIYYSHNYRQDYKSTYSPKPKYVHRAGQAALKRIRFLQKNLDLNKQTLIDIGAGGGEFVYIAQQFGLAARGIEPNIGYSNFSKEQYGVEVKTAMLSDVEDSSADILTLFHVFEHMAKPHEVMKKLHQSLKENGYLYIEVPNILQADASPHNIYFKAHLFYYSKHTLISMASRYFEVVDVEDQGNLQILFKKRSQALESLILPTHDTVQMSQERMVKKGWFEYLFLAGGIMKPLFRIERIIAEAFIGKKQPKEILDQLLRDSQASNFLLSKRELKRTGGWSIAGGLGFVCYELLC</sequence>
<dbReference type="Proteomes" id="UP000197215">
    <property type="component" value="Unassembled WGS sequence"/>
</dbReference>
<dbReference type="RefSeq" id="WP_088813467.1">
    <property type="nucleotide sequence ID" value="NZ_FYEX01000002.1"/>
</dbReference>
<dbReference type="PANTHER" id="PTHR43861">
    <property type="entry name" value="TRANS-ACONITATE 2-METHYLTRANSFERASE-RELATED"/>
    <property type="match status" value="1"/>
</dbReference>
<protein>
    <submittedName>
        <fullName evidence="1">Methyltransferase domain-containing protein</fullName>
    </submittedName>
</protein>
<dbReference type="EMBL" id="FYEX01000002">
    <property type="protein sequence ID" value="SNC72243.1"/>
    <property type="molecule type" value="Genomic_DNA"/>
</dbReference>
<dbReference type="CDD" id="cd02440">
    <property type="entry name" value="AdoMet_MTases"/>
    <property type="match status" value="1"/>
</dbReference>
<dbReference type="Pfam" id="PF13489">
    <property type="entry name" value="Methyltransf_23"/>
    <property type="match status" value="1"/>
</dbReference>
<proteinExistence type="predicted"/>